<dbReference type="Proteomes" id="UP000655751">
    <property type="component" value="Unassembled WGS sequence"/>
</dbReference>
<evidence type="ECO:0000313" key="2">
    <source>
        <dbReference type="Proteomes" id="UP000655751"/>
    </source>
</evidence>
<evidence type="ECO:0000313" key="1">
    <source>
        <dbReference type="EMBL" id="MBH0776023.1"/>
    </source>
</evidence>
<organism evidence="1 2">
    <name type="scientific">Nocardia bovistercoris</name>
    <dbReference type="NCBI Taxonomy" id="2785916"/>
    <lineage>
        <taxon>Bacteria</taxon>
        <taxon>Bacillati</taxon>
        <taxon>Actinomycetota</taxon>
        <taxon>Actinomycetes</taxon>
        <taxon>Mycobacteriales</taxon>
        <taxon>Nocardiaceae</taxon>
        <taxon>Nocardia</taxon>
    </lineage>
</organism>
<accession>A0A931I8U3</accession>
<reference evidence="1" key="1">
    <citation type="submission" date="2020-11" db="EMBL/GenBank/DDBJ databases">
        <title>Nocardia NEAU-351.nov., a novel actinomycete isolated from the cow dung.</title>
        <authorList>
            <person name="Zhang X."/>
        </authorList>
    </citation>
    <scope>NUCLEOTIDE SEQUENCE</scope>
    <source>
        <strain evidence="1">NEAU-351</strain>
    </source>
</reference>
<sequence length="217" mass="22793">MGVEPTAEYLTPLLGDWESIEVVGRRIGLLGINDYVGSQNIVNGAAWVNSGWSGAAAQSFAASAGNLGRTMGARSADLENVSKIVEQGGIYLERLVADQVSDLGRRILATVEYNGMSFPLGAWADLANDPVPGQLKSSIATGVDGLKRAAEARNDAIVAALAKISGALNYVPGQNVASYNAADFELPERVVSDPGVKRYGIGGTVWWQEGQGAEDRV</sequence>
<dbReference type="RefSeq" id="WP_196148318.1">
    <property type="nucleotide sequence ID" value="NZ_JADMLG010000002.1"/>
</dbReference>
<comment type="caution">
    <text evidence="1">The sequence shown here is derived from an EMBL/GenBank/DDBJ whole genome shotgun (WGS) entry which is preliminary data.</text>
</comment>
<keyword evidence="2" id="KW-1185">Reference proteome</keyword>
<protein>
    <submittedName>
        <fullName evidence="1">Uncharacterized protein</fullName>
    </submittedName>
</protein>
<gene>
    <name evidence="1" type="ORF">IT779_06950</name>
</gene>
<dbReference type="AlphaFoldDB" id="A0A931I8U3"/>
<proteinExistence type="predicted"/>
<name>A0A931I8U3_9NOCA</name>
<dbReference type="EMBL" id="JADMLG010000002">
    <property type="protein sequence ID" value="MBH0776023.1"/>
    <property type="molecule type" value="Genomic_DNA"/>
</dbReference>